<evidence type="ECO:0000313" key="26">
    <source>
        <dbReference type="EMBL" id="CAF9908400.1"/>
    </source>
</evidence>
<protein>
    <recommendedName>
        <fullName evidence="22">ATP-dependent (S)-NAD(P)H-hydrate dehydratase</fullName>
        <ecNumber evidence="22">4.2.1.93</ecNumber>
    </recommendedName>
    <alternativeName>
        <fullName evidence="22">ATP-dependent NAD(P)HX dehydratase</fullName>
    </alternativeName>
</protein>
<comment type="similarity">
    <text evidence="22">Belongs to the NnrD/CARKD family.</text>
</comment>
<comment type="function">
    <text evidence="2">Type IV dipeptidyl-peptidase which removes N-terminal dipeptides sequentially from polypeptides having unsubstituted N-termini provided that the penultimate residue is proline.</text>
</comment>
<name>A0A8H3EMP6_9LECA</name>
<dbReference type="GO" id="GO:0005774">
    <property type="term" value="C:vacuolar membrane"/>
    <property type="evidence" value="ECO:0007669"/>
    <property type="project" value="UniProtKB-SubCell"/>
</dbReference>
<comment type="catalytic activity">
    <reaction evidence="21 22">
        <text>(6S)-NADPHX + ATP = ADP + phosphate + NADPH + H(+)</text>
        <dbReference type="Rhea" id="RHEA:32231"/>
        <dbReference type="ChEBI" id="CHEBI:15378"/>
        <dbReference type="ChEBI" id="CHEBI:30616"/>
        <dbReference type="ChEBI" id="CHEBI:43474"/>
        <dbReference type="ChEBI" id="CHEBI:57783"/>
        <dbReference type="ChEBI" id="CHEBI:64076"/>
        <dbReference type="ChEBI" id="CHEBI:456216"/>
        <dbReference type="EC" id="4.2.1.93"/>
    </reaction>
</comment>
<dbReference type="GO" id="GO:0004177">
    <property type="term" value="F:aminopeptidase activity"/>
    <property type="evidence" value="ECO:0007669"/>
    <property type="project" value="UniProtKB-KW"/>
</dbReference>
<gene>
    <name evidence="26" type="ORF">HETSPECPRED_008069</name>
</gene>
<evidence type="ECO:0000256" key="9">
    <source>
        <dbReference type="ARBA" id="ARBA00022692"/>
    </source>
</evidence>
<keyword evidence="15" id="KW-0735">Signal-anchor</keyword>
<keyword evidence="9 24" id="KW-0812">Transmembrane</keyword>
<evidence type="ECO:0000256" key="24">
    <source>
        <dbReference type="SAM" id="Phobius"/>
    </source>
</evidence>
<dbReference type="GO" id="GO:0047453">
    <property type="term" value="F:ATP-dependent NAD(P)H-hydrate dehydratase activity"/>
    <property type="evidence" value="ECO:0007669"/>
    <property type="project" value="UniProtKB-UniRule"/>
</dbReference>
<dbReference type="GO" id="GO:0005524">
    <property type="term" value="F:ATP binding"/>
    <property type="evidence" value="ECO:0007669"/>
    <property type="project" value="UniProtKB-KW"/>
</dbReference>
<dbReference type="InterPro" id="IPR029058">
    <property type="entry name" value="AB_hydrolase_fold"/>
</dbReference>
<evidence type="ECO:0000256" key="3">
    <source>
        <dbReference type="ARBA" id="ARBA00004576"/>
    </source>
</evidence>
<dbReference type="CDD" id="cd01171">
    <property type="entry name" value="YXKO-related"/>
    <property type="match status" value="1"/>
</dbReference>
<evidence type="ECO:0000256" key="19">
    <source>
        <dbReference type="ARBA" id="ARBA00023180"/>
    </source>
</evidence>
<dbReference type="GO" id="GO:0046496">
    <property type="term" value="P:nicotinamide nucleotide metabolic process"/>
    <property type="evidence" value="ECO:0007669"/>
    <property type="project" value="UniProtKB-UniRule"/>
</dbReference>
<reference evidence="26" key="1">
    <citation type="submission" date="2021-03" db="EMBL/GenBank/DDBJ databases">
        <authorList>
            <person name="Tagirdzhanova G."/>
        </authorList>
    </citation>
    <scope>NUCLEOTIDE SEQUENCE</scope>
</reference>
<keyword evidence="18 24" id="KW-0472">Membrane</keyword>
<comment type="cofactor">
    <cofactor evidence="22">
        <name>Mg(2+)</name>
        <dbReference type="ChEBI" id="CHEBI:18420"/>
    </cofactor>
</comment>
<keyword evidence="19" id="KW-0325">Glycoprotein</keyword>
<evidence type="ECO:0000256" key="4">
    <source>
        <dbReference type="ARBA" id="ARBA00006150"/>
    </source>
</evidence>
<dbReference type="Pfam" id="PF01256">
    <property type="entry name" value="Carb_kinase"/>
    <property type="match status" value="1"/>
</dbReference>
<keyword evidence="14" id="KW-0521">NADP</keyword>
<evidence type="ECO:0000256" key="20">
    <source>
        <dbReference type="ARBA" id="ARBA00023239"/>
    </source>
</evidence>
<dbReference type="GO" id="GO:0008239">
    <property type="term" value="F:dipeptidyl-peptidase activity"/>
    <property type="evidence" value="ECO:0007669"/>
    <property type="project" value="UniProtKB-EC"/>
</dbReference>
<dbReference type="NCBIfam" id="TIGR00196">
    <property type="entry name" value="yjeF_cterm"/>
    <property type="match status" value="1"/>
</dbReference>
<comment type="subcellular location">
    <subcellularLocation>
        <location evidence="22">Cytoplasm</location>
    </subcellularLocation>
    <subcellularLocation>
        <location evidence="3">Vacuole membrane</location>
        <topology evidence="3">Single-pass type II membrane protein</topology>
    </subcellularLocation>
</comment>
<dbReference type="OrthoDB" id="16520at2759"/>
<feature type="binding site" evidence="22">
    <location>
        <begin position="1077"/>
        <end position="1083"/>
    </location>
    <ligand>
        <name>(6S)-NADPHX</name>
        <dbReference type="ChEBI" id="CHEBI:64076"/>
    </ligand>
</feature>
<dbReference type="Pfam" id="PF00930">
    <property type="entry name" value="DPPIV_N"/>
    <property type="match status" value="1"/>
</dbReference>
<keyword evidence="13 22" id="KW-0067">ATP-binding</keyword>
<evidence type="ECO:0000256" key="14">
    <source>
        <dbReference type="ARBA" id="ARBA00022857"/>
    </source>
</evidence>
<feature type="compositionally biased region" description="Basic and acidic residues" evidence="23">
    <location>
        <begin position="41"/>
        <end position="62"/>
    </location>
</feature>
<dbReference type="GO" id="GO:0005886">
    <property type="term" value="C:plasma membrane"/>
    <property type="evidence" value="ECO:0007669"/>
    <property type="project" value="TreeGrafter"/>
</dbReference>
<dbReference type="FunFam" id="3.40.1190.20:FF:000023">
    <property type="entry name" value="ATP-dependent (S)-NAD(P)H-hydrate dehydratase"/>
    <property type="match status" value="1"/>
</dbReference>
<dbReference type="PANTHER" id="PTHR11731:SF200">
    <property type="entry name" value="DIPEPTIDYL PEPTIDASE 10, ISOFORM B"/>
    <property type="match status" value="1"/>
</dbReference>
<evidence type="ECO:0000256" key="7">
    <source>
        <dbReference type="ARBA" id="ARBA00022554"/>
    </source>
</evidence>
<evidence type="ECO:0000256" key="13">
    <source>
        <dbReference type="ARBA" id="ARBA00022840"/>
    </source>
</evidence>
<keyword evidence="27" id="KW-1185">Reference proteome</keyword>
<feature type="binding site" evidence="22">
    <location>
        <begin position="1134"/>
        <end position="1143"/>
    </location>
    <ligand>
        <name>ATP</name>
        <dbReference type="ChEBI" id="CHEBI:30616"/>
    </ligand>
</feature>
<keyword evidence="12" id="KW-0720">Serine protease</keyword>
<dbReference type="PROSITE" id="PS01050">
    <property type="entry name" value="YJEF_C_2"/>
    <property type="match status" value="1"/>
</dbReference>
<feature type="binding site" evidence="22">
    <location>
        <begin position="1115"/>
        <end position="1119"/>
    </location>
    <ligand>
        <name>ATP</name>
        <dbReference type="ChEBI" id="CHEBI:30616"/>
    </ligand>
</feature>
<dbReference type="AlphaFoldDB" id="A0A8H3EMP6"/>
<dbReference type="SUPFAM" id="SSF82171">
    <property type="entry name" value="DPP6 N-terminal domain-like"/>
    <property type="match status" value="1"/>
</dbReference>
<feature type="binding site" evidence="22">
    <location>
        <position position="1024"/>
    </location>
    <ligand>
        <name>(6S)-NADPHX</name>
        <dbReference type="ChEBI" id="CHEBI:64076"/>
    </ligand>
</feature>
<evidence type="ECO:0000256" key="2">
    <source>
        <dbReference type="ARBA" id="ARBA00002218"/>
    </source>
</evidence>
<evidence type="ECO:0000256" key="15">
    <source>
        <dbReference type="ARBA" id="ARBA00022968"/>
    </source>
</evidence>
<dbReference type="Pfam" id="PF00326">
    <property type="entry name" value="Peptidase_S9"/>
    <property type="match status" value="1"/>
</dbReference>
<evidence type="ECO:0000256" key="5">
    <source>
        <dbReference type="ARBA" id="ARBA00022438"/>
    </source>
</evidence>
<evidence type="ECO:0000256" key="16">
    <source>
        <dbReference type="ARBA" id="ARBA00022989"/>
    </source>
</evidence>
<dbReference type="PROSITE" id="PS01049">
    <property type="entry name" value="YJEF_C_1"/>
    <property type="match status" value="1"/>
</dbReference>
<dbReference type="PANTHER" id="PTHR11731">
    <property type="entry name" value="PROTEASE FAMILY S9B,C DIPEPTIDYL-PEPTIDASE IV-RELATED"/>
    <property type="match status" value="1"/>
</dbReference>
<dbReference type="PROSITE" id="PS51383">
    <property type="entry name" value="YJEF_C_3"/>
    <property type="match status" value="1"/>
</dbReference>
<keyword evidence="17 22" id="KW-0520">NAD</keyword>
<evidence type="ECO:0000256" key="18">
    <source>
        <dbReference type="ARBA" id="ARBA00023136"/>
    </source>
</evidence>
<evidence type="ECO:0000256" key="11">
    <source>
        <dbReference type="ARBA" id="ARBA00022801"/>
    </source>
</evidence>
<dbReference type="GO" id="GO:0008236">
    <property type="term" value="F:serine-type peptidase activity"/>
    <property type="evidence" value="ECO:0007669"/>
    <property type="project" value="UniProtKB-KW"/>
</dbReference>
<dbReference type="InterPro" id="IPR001375">
    <property type="entry name" value="Peptidase_S9_cat"/>
</dbReference>
<dbReference type="HAMAP" id="MF_01965">
    <property type="entry name" value="NADHX_dehydratase"/>
    <property type="match status" value="1"/>
</dbReference>
<comment type="similarity">
    <text evidence="4">Belongs to the peptidase S9B family.</text>
</comment>
<proteinExistence type="inferred from homology"/>
<keyword evidence="7" id="KW-0926">Vacuole</keyword>
<organism evidence="26 27">
    <name type="scientific">Heterodermia speciosa</name>
    <dbReference type="NCBI Taxonomy" id="116794"/>
    <lineage>
        <taxon>Eukaryota</taxon>
        <taxon>Fungi</taxon>
        <taxon>Dikarya</taxon>
        <taxon>Ascomycota</taxon>
        <taxon>Pezizomycotina</taxon>
        <taxon>Lecanoromycetes</taxon>
        <taxon>OSLEUM clade</taxon>
        <taxon>Lecanoromycetidae</taxon>
        <taxon>Caliciales</taxon>
        <taxon>Physciaceae</taxon>
        <taxon>Heterodermia</taxon>
    </lineage>
</organism>
<dbReference type="Gene3D" id="3.40.1190.20">
    <property type="match status" value="1"/>
</dbReference>
<sequence length="1228" mass="136601">MAIGQYKDEEESDLLNPQSSTSDHSRHSSESITSLSSSSIELDRLDQRGNKTGNDHADSPKDEDYDEEDGLVHTHPVRPMDRRFKRMVWLLSGLCLGGWLLALALFVSQQNYRHSSNIPYDPAATVSRGSGKAVTLDQVLGGQWRPKKHDISWISGAKGEDGLLLEKEPGPDKEYLTVKDVRSRKEGATSVESITLMKKGVFNVGKNQIHANKVWPSKDLKKILVASDVQKNWRHSFTGVYWIFDVASQTAEALDPAKSSDRIQLASWSPTSDAVVFTRNNNMFLRKISDDKVIQITKDGGKNLFYGIPDWVYEEEVFAGNSVTWWPDDGKYIAFMRTNETAVPEYPIQYFISRPSGEEPAPGEENYPEVRQIKYPKAGAPNPIVDMMFYDVVKDEAFSVKTDKAHPAEDRLITEVVWAGKDGKVLVRITNRESDVLKVLLIDVVQRTEKVVRTVDVNALDGGWFEVSEDTRYIPADPSNGRPHDGYIDTVIHDGYDHLAYFSPLDKSEPIMLTSGAWEVVKAPSAVDLTKNLVYFVATKEAPIQRQVYSVKLDGTDFQPLSDTSKEGYYGVSFSAGSGYALLSYQGPGIPWQRIISTPSNTDHFEHHLEDNQELAEFAAAHQLPIEIYSKVTIDGFDLQVVERRPPYFDEHKKYPVLFHLYGGPGSQTVDKKFTVDFQAYVASNLGYIVVTVDGRGTGFIGRKARCIIRGHIGYYEALDQIETAKIWGAKRYVDAQRMAIWGWSYGGFMALKTLELDGGETFQYGMAVAPVTDWRFYDSIYTERYMHTPQHNPDGYENTTITNTTALGGNVRFLMMHGVADDNVHLQNSLTLLDRLDLAGVENYDFHAFPDSDHSIYFHNANRMVYDRLNNWLINAFNGEWLRTEHAVPFKTTGIALEKAMTEPPKMSPATKELFTKLRMIVPPMLEKFHKGQLGRVAVIGGSENYTGAPYFSAMASARLGCDLSHVVCTPPAANVIKSYSPNLMVHPILRETTSPDPLPVTSIAPRVASIMTNLHAIVIGPGLGRDQLMQDTVAEVIKDARKLNVPLVLDADALWLVQRRPELVRGYKECVLTPNVVEFARLAKAVGAESEDVGREGCEKLANALGGVLIVRKGAVDWISNGRVSVVGDGEGGRKRSGGQGDTLTGSIGTLLAWRSVYHEGAWDTEGDLSRDETLLLAAWGGSAITRECSRLAFIDQGRALQASDLTDKVAIAFNTLIGEKEESKL</sequence>
<comment type="function">
    <text evidence="22">Catalyzes the dehydration of the S-form of NAD(P)HX at the expense of ATP, which is converted to ADP. Together with NAD(P)HX epimerase, which catalyzes the epimerization of the S- and R-forms, the enzyme allows the repair of both epimers of NAD(P)HX, a damaged form of NAD(P)H that is a result of enzymatic or heat-dependent hydration.</text>
</comment>
<evidence type="ECO:0000256" key="22">
    <source>
        <dbReference type="HAMAP-Rule" id="MF_03157"/>
    </source>
</evidence>
<evidence type="ECO:0000256" key="8">
    <source>
        <dbReference type="ARBA" id="ARBA00022670"/>
    </source>
</evidence>
<evidence type="ECO:0000256" key="6">
    <source>
        <dbReference type="ARBA" id="ARBA00022553"/>
    </source>
</evidence>
<dbReference type="SUPFAM" id="SSF53613">
    <property type="entry name" value="Ribokinase-like"/>
    <property type="match status" value="1"/>
</dbReference>
<dbReference type="InterPro" id="IPR050278">
    <property type="entry name" value="Serine_Prot_S9B/DPPIV"/>
</dbReference>
<evidence type="ECO:0000313" key="27">
    <source>
        <dbReference type="Proteomes" id="UP000664521"/>
    </source>
</evidence>
<feature type="compositionally biased region" description="Low complexity" evidence="23">
    <location>
        <begin position="30"/>
        <end position="40"/>
    </location>
</feature>
<comment type="catalytic activity">
    <reaction evidence="1">
        <text>Release of an N-terminal dipeptide, Xaa-Yaa-|-Zaa-, from a polypeptide, preferentially when Yaa is Pro, provided Zaa is neither Pro nor hydroxyproline.</text>
        <dbReference type="EC" id="3.4.14.5"/>
    </reaction>
</comment>
<comment type="caution">
    <text evidence="26">The sequence shown here is derived from an EMBL/GenBank/DDBJ whole genome shotgun (WGS) entry which is preliminary data.</text>
</comment>
<keyword evidence="16 24" id="KW-1133">Transmembrane helix</keyword>
<feature type="domain" description="YjeF C-terminal" evidence="25">
    <location>
        <begin position="915"/>
        <end position="1219"/>
    </location>
</feature>
<evidence type="ECO:0000259" key="25">
    <source>
        <dbReference type="PROSITE" id="PS51383"/>
    </source>
</evidence>
<dbReference type="Gene3D" id="2.140.10.30">
    <property type="entry name" value="Dipeptidylpeptidase IV, N-terminal domain"/>
    <property type="match status" value="1"/>
</dbReference>
<keyword evidence="11" id="KW-0378">Hydrolase</keyword>
<keyword evidence="6 22" id="KW-0597">Phosphoprotein</keyword>
<dbReference type="InterPro" id="IPR002469">
    <property type="entry name" value="Peptidase_S9B_N"/>
</dbReference>
<dbReference type="EMBL" id="CAJPDS010000006">
    <property type="protein sequence ID" value="CAF9908400.1"/>
    <property type="molecule type" value="Genomic_DNA"/>
</dbReference>
<evidence type="ECO:0000256" key="1">
    <source>
        <dbReference type="ARBA" id="ARBA00001257"/>
    </source>
</evidence>
<dbReference type="GO" id="GO:0006508">
    <property type="term" value="P:proteolysis"/>
    <property type="evidence" value="ECO:0007669"/>
    <property type="project" value="UniProtKB-KW"/>
</dbReference>
<dbReference type="Gene3D" id="3.40.50.1820">
    <property type="entry name" value="alpha/beta hydrolase"/>
    <property type="match status" value="1"/>
</dbReference>
<keyword evidence="5" id="KW-0031">Aminopeptidase</keyword>
<dbReference type="InterPro" id="IPR000631">
    <property type="entry name" value="CARKD"/>
</dbReference>
<evidence type="ECO:0000256" key="10">
    <source>
        <dbReference type="ARBA" id="ARBA00022741"/>
    </source>
</evidence>
<feature type="region of interest" description="Disordered" evidence="23">
    <location>
        <begin position="1"/>
        <end position="73"/>
    </location>
</feature>
<dbReference type="InterPro" id="IPR029056">
    <property type="entry name" value="Ribokinase-like"/>
</dbReference>
<keyword evidence="20 22" id="KW-0456">Lyase</keyword>
<dbReference type="InterPro" id="IPR017953">
    <property type="entry name" value="Carbohydrate_kinase_pred_CS"/>
</dbReference>
<feature type="transmembrane region" description="Helical" evidence="24">
    <location>
        <begin position="88"/>
        <end position="107"/>
    </location>
</feature>
<dbReference type="SUPFAM" id="SSF53474">
    <property type="entry name" value="alpha/beta-Hydrolases"/>
    <property type="match status" value="1"/>
</dbReference>
<keyword evidence="22" id="KW-0963">Cytoplasm</keyword>
<dbReference type="Proteomes" id="UP000664521">
    <property type="component" value="Unassembled WGS sequence"/>
</dbReference>
<keyword evidence="8" id="KW-0645">Protease</keyword>
<evidence type="ECO:0000256" key="21">
    <source>
        <dbReference type="ARBA" id="ARBA00047472"/>
    </source>
</evidence>
<evidence type="ECO:0000256" key="23">
    <source>
        <dbReference type="SAM" id="MobiDB-lite"/>
    </source>
</evidence>
<accession>A0A8H3EMP6</accession>
<keyword evidence="10 22" id="KW-0547">Nucleotide-binding</keyword>
<feature type="binding site" evidence="22">
    <location>
        <position position="1144"/>
    </location>
    <ligand>
        <name>(6S)-NADPHX</name>
        <dbReference type="ChEBI" id="CHEBI:64076"/>
    </ligand>
</feature>
<comment type="catalytic activity">
    <reaction evidence="22">
        <text>(6S)-NADHX + ATP = ADP + phosphate + NADH + H(+)</text>
        <dbReference type="Rhea" id="RHEA:19017"/>
        <dbReference type="ChEBI" id="CHEBI:15378"/>
        <dbReference type="ChEBI" id="CHEBI:30616"/>
        <dbReference type="ChEBI" id="CHEBI:43474"/>
        <dbReference type="ChEBI" id="CHEBI:57945"/>
        <dbReference type="ChEBI" id="CHEBI:64074"/>
        <dbReference type="ChEBI" id="CHEBI:456216"/>
        <dbReference type="EC" id="4.2.1.93"/>
    </reaction>
</comment>
<evidence type="ECO:0000256" key="17">
    <source>
        <dbReference type="ARBA" id="ARBA00023027"/>
    </source>
</evidence>
<dbReference type="EC" id="4.2.1.93" evidence="22"/>
<evidence type="ECO:0000256" key="12">
    <source>
        <dbReference type="ARBA" id="ARBA00022825"/>
    </source>
</evidence>
<dbReference type="FunFam" id="3.40.50.1820:FF:000003">
    <property type="entry name" value="Dipeptidyl peptidase 4"/>
    <property type="match status" value="1"/>
</dbReference>